<evidence type="ECO:0000256" key="2">
    <source>
        <dbReference type="SAM" id="SignalP"/>
    </source>
</evidence>
<dbReference type="Pfam" id="PF13505">
    <property type="entry name" value="OMP_b-brl"/>
    <property type="match status" value="1"/>
</dbReference>
<dbReference type="InterPro" id="IPR011250">
    <property type="entry name" value="OMP/PagP_B-barrel"/>
</dbReference>
<protein>
    <submittedName>
        <fullName evidence="4">Outer membrane protein</fullName>
    </submittedName>
</protein>
<dbReference type="InterPro" id="IPR027385">
    <property type="entry name" value="Beta-barrel_OMP"/>
</dbReference>
<feature type="domain" description="Outer membrane protein beta-barrel" evidence="3">
    <location>
        <begin position="13"/>
        <end position="206"/>
    </location>
</feature>
<evidence type="ECO:0000256" key="1">
    <source>
        <dbReference type="ARBA" id="ARBA00022729"/>
    </source>
</evidence>
<feature type="signal peptide" evidence="2">
    <location>
        <begin position="1"/>
        <end position="26"/>
    </location>
</feature>
<evidence type="ECO:0000313" key="5">
    <source>
        <dbReference type="Proteomes" id="UP000293874"/>
    </source>
</evidence>
<dbReference type="RefSeq" id="WP_130541333.1">
    <property type="nucleotide sequence ID" value="NZ_CP042431.1"/>
</dbReference>
<dbReference type="EMBL" id="SGXA01000002">
    <property type="protein sequence ID" value="RZS70799.1"/>
    <property type="molecule type" value="Genomic_DNA"/>
</dbReference>
<dbReference type="Proteomes" id="UP000293874">
    <property type="component" value="Unassembled WGS sequence"/>
</dbReference>
<keyword evidence="1 2" id="KW-0732">Signal</keyword>
<evidence type="ECO:0000259" key="3">
    <source>
        <dbReference type="Pfam" id="PF13505"/>
    </source>
</evidence>
<organism evidence="4 5">
    <name type="scientific">Pseudobacter ginsenosidimutans</name>
    <dbReference type="NCBI Taxonomy" id="661488"/>
    <lineage>
        <taxon>Bacteria</taxon>
        <taxon>Pseudomonadati</taxon>
        <taxon>Bacteroidota</taxon>
        <taxon>Chitinophagia</taxon>
        <taxon>Chitinophagales</taxon>
        <taxon>Chitinophagaceae</taxon>
        <taxon>Pseudobacter</taxon>
    </lineage>
</organism>
<sequence>MKKISIIASMIAGALLVTLLPHQSQAQQGVTKLNIGYNIASPLGSFKDEVNKTSFRGWTANVLYGVTDKISVGLGTGYQDFYQKYPRANYKLVEGGDISAVVSNSIQVVPILATGQYNFLPEGPVQPYAGVGVGGNLVFYRQFLGEFSSSKTKFGFAVRPEAGVYIPFGRNSRSGITVNANYNYMPFNYNGVKQLSNWGGGVGVKFPLE</sequence>
<dbReference type="Gene3D" id="2.40.160.20">
    <property type="match status" value="1"/>
</dbReference>
<comment type="caution">
    <text evidence="4">The sequence shown here is derived from an EMBL/GenBank/DDBJ whole genome shotgun (WGS) entry which is preliminary data.</text>
</comment>
<reference evidence="4 5" key="1">
    <citation type="submission" date="2019-02" db="EMBL/GenBank/DDBJ databases">
        <title>Genomic Encyclopedia of Type Strains, Phase IV (KMG-IV): sequencing the most valuable type-strain genomes for metagenomic binning, comparative biology and taxonomic classification.</title>
        <authorList>
            <person name="Goeker M."/>
        </authorList>
    </citation>
    <scope>NUCLEOTIDE SEQUENCE [LARGE SCALE GENOMIC DNA]</scope>
    <source>
        <strain evidence="4 5">DSM 18116</strain>
    </source>
</reference>
<proteinExistence type="predicted"/>
<gene>
    <name evidence="4" type="ORF">EV199_2694</name>
</gene>
<evidence type="ECO:0000313" key="4">
    <source>
        <dbReference type="EMBL" id="RZS70799.1"/>
    </source>
</evidence>
<keyword evidence="5" id="KW-1185">Reference proteome</keyword>
<dbReference type="SUPFAM" id="SSF56925">
    <property type="entry name" value="OMPA-like"/>
    <property type="match status" value="1"/>
</dbReference>
<dbReference type="OrthoDB" id="1094316at2"/>
<dbReference type="AlphaFoldDB" id="A0A4Q7MSE8"/>
<name>A0A4Q7MSE8_9BACT</name>
<feature type="chain" id="PRO_5020730906" evidence="2">
    <location>
        <begin position="27"/>
        <end position="209"/>
    </location>
</feature>
<accession>A0A4Q7MSE8</accession>